<protein>
    <submittedName>
        <fullName evidence="7">C-type cytochrome</fullName>
    </submittedName>
</protein>
<dbReference type="PROSITE" id="PS51007">
    <property type="entry name" value="CYTC"/>
    <property type="match status" value="1"/>
</dbReference>
<name>A0A952KI37_9PROT</name>
<dbReference type="AlphaFoldDB" id="A0A952KI37"/>
<evidence type="ECO:0000313" key="8">
    <source>
        <dbReference type="Proteomes" id="UP000700706"/>
    </source>
</evidence>
<dbReference type="PROSITE" id="PS51257">
    <property type="entry name" value="PROKAR_LIPOPROTEIN"/>
    <property type="match status" value="1"/>
</dbReference>
<keyword evidence="5" id="KW-0732">Signal</keyword>
<comment type="caution">
    <text evidence="7">The sequence shown here is derived from an EMBL/GenBank/DDBJ whole genome shotgun (WGS) entry which is preliminary data.</text>
</comment>
<dbReference type="GO" id="GO:0009055">
    <property type="term" value="F:electron transfer activity"/>
    <property type="evidence" value="ECO:0007669"/>
    <property type="project" value="InterPro"/>
</dbReference>
<dbReference type="SUPFAM" id="SSF46626">
    <property type="entry name" value="Cytochrome c"/>
    <property type="match status" value="1"/>
</dbReference>
<dbReference type="Gene3D" id="1.10.760.10">
    <property type="entry name" value="Cytochrome c-like domain"/>
    <property type="match status" value="1"/>
</dbReference>
<dbReference type="GO" id="GO:0020037">
    <property type="term" value="F:heme binding"/>
    <property type="evidence" value="ECO:0007669"/>
    <property type="project" value="InterPro"/>
</dbReference>
<keyword evidence="3 4" id="KW-0408">Iron</keyword>
<proteinExistence type="predicted"/>
<accession>A0A952KI37</accession>
<dbReference type="GO" id="GO:0046872">
    <property type="term" value="F:metal ion binding"/>
    <property type="evidence" value="ECO:0007669"/>
    <property type="project" value="UniProtKB-KW"/>
</dbReference>
<evidence type="ECO:0000256" key="2">
    <source>
        <dbReference type="ARBA" id="ARBA00022723"/>
    </source>
</evidence>
<organism evidence="7 8">
    <name type="scientific">Inquilinus limosus</name>
    <dbReference type="NCBI Taxonomy" id="171674"/>
    <lineage>
        <taxon>Bacteria</taxon>
        <taxon>Pseudomonadati</taxon>
        <taxon>Pseudomonadota</taxon>
        <taxon>Alphaproteobacteria</taxon>
        <taxon>Rhodospirillales</taxon>
        <taxon>Rhodospirillaceae</taxon>
        <taxon>Inquilinus</taxon>
    </lineage>
</organism>
<dbReference type="InterPro" id="IPR009056">
    <property type="entry name" value="Cyt_c-like_dom"/>
</dbReference>
<keyword evidence="2 4" id="KW-0479">Metal-binding</keyword>
<evidence type="ECO:0000256" key="1">
    <source>
        <dbReference type="ARBA" id="ARBA00022617"/>
    </source>
</evidence>
<sequence>MIPRLLLVALWVLAAAPAAAQPSGAASCSGCHAGAGPVPGLEGRPAAEIAAAMAAFRSGERPATVMDRIAKGFTDDETRAIAEWLAGRQDHARP</sequence>
<feature type="domain" description="Cytochrome c" evidence="6">
    <location>
        <begin position="14"/>
        <end position="89"/>
    </location>
</feature>
<evidence type="ECO:0000313" key="7">
    <source>
        <dbReference type="EMBL" id="MBW8729065.1"/>
    </source>
</evidence>
<dbReference type="Proteomes" id="UP000700706">
    <property type="component" value="Unassembled WGS sequence"/>
</dbReference>
<dbReference type="InterPro" id="IPR036909">
    <property type="entry name" value="Cyt_c-like_dom_sf"/>
</dbReference>
<evidence type="ECO:0000256" key="3">
    <source>
        <dbReference type="ARBA" id="ARBA00023004"/>
    </source>
</evidence>
<feature type="chain" id="PRO_5036991916" evidence="5">
    <location>
        <begin position="21"/>
        <end position="94"/>
    </location>
</feature>
<reference evidence="7" key="1">
    <citation type="submission" date="2020-06" db="EMBL/GenBank/DDBJ databases">
        <title>Stable isotope informed genome-resolved metagenomics uncovers potential trophic interactions in rhizosphere soil.</title>
        <authorList>
            <person name="Starr E.P."/>
            <person name="Shi S."/>
            <person name="Blazewicz S.J."/>
            <person name="Koch B.J."/>
            <person name="Probst A.J."/>
            <person name="Hungate B.A."/>
            <person name="Pett-Ridge J."/>
            <person name="Firestone M.K."/>
            <person name="Banfield J.F."/>
        </authorList>
    </citation>
    <scope>NUCLEOTIDE SEQUENCE</scope>
    <source>
        <strain evidence="7">YM_69_17</strain>
    </source>
</reference>
<evidence type="ECO:0000256" key="4">
    <source>
        <dbReference type="PROSITE-ProRule" id="PRU00433"/>
    </source>
</evidence>
<gene>
    <name evidence="7" type="ORF">JF625_28440</name>
</gene>
<feature type="signal peptide" evidence="5">
    <location>
        <begin position="1"/>
        <end position="20"/>
    </location>
</feature>
<dbReference type="EMBL" id="JAEKLZ010000485">
    <property type="protein sequence ID" value="MBW8729065.1"/>
    <property type="molecule type" value="Genomic_DNA"/>
</dbReference>
<evidence type="ECO:0000259" key="6">
    <source>
        <dbReference type="PROSITE" id="PS51007"/>
    </source>
</evidence>
<evidence type="ECO:0000256" key="5">
    <source>
        <dbReference type="SAM" id="SignalP"/>
    </source>
</evidence>
<keyword evidence="1 4" id="KW-0349">Heme</keyword>